<reference evidence="2" key="3">
    <citation type="submission" date="2025-09" db="UniProtKB">
        <authorList>
            <consortium name="Ensembl"/>
        </authorList>
    </citation>
    <scope>IDENTIFICATION</scope>
</reference>
<accession>A0A8C3NAI9</accession>
<dbReference type="GO" id="GO:0005868">
    <property type="term" value="C:cytoplasmic dynein complex"/>
    <property type="evidence" value="ECO:0007669"/>
    <property type="project" value="TreeGrafter"/>
</dbReference>
<proteinExistence type="inferred from homology"/>
<dbReference type="GO" id="GO:0045505">
    <property type="term" value="F:dynein intermediate chain binding"/>
    <property type="evidence" value="ECO:0007669"/>
    <property type="project" value="TreeGrafter"/>
</dbReference>
<organism evidence="2 3">
    <name type="scientific">Geospiza parvula</name>
    <name type="common">Small tree-finch</name>
    <name type="synonym">Camarhynchus parvulus</name>
    <dbReference type="NCBI Taxonomy" id="87175"/>
    <lineage>
        <taxon>Eukaryota</taxon>
        <taxon>Metazoa</taxon>
        <taxon>Chordata</taxon>
        <taxon>Craniata</taxon>
        <taxon>Vertebrata</taxon>
        <taxon>Euteleostomi</taxon>
        <taxon>Archelosauria</taxon>
        <taxon>Archosauria</taxon>
        <taxon>Dinosauria</taxon>
        <taxon>Saurischia</taxon>
        <taxon>Theropoda</taxon>
        <taxon>Coelurosauria</taxon>
        <taxon>Aves</taxon>
        <taxon>Neognathae</taxon>
        <taxon>Neoaves</taxon>
        <taxon>Telluraves</taxon>
        <taxon>Australaves</taxon>
        <taxon>Passeriformes</taxon>
        <taxon>Thraupidae</taxon>
        <taxon>Camarhynchus</taxon>
    </lineage>
</organism>
<dbReference type="Ensembl" id="ENSCPVT00000019057.2">
    <property type="protein sequence ID" value="ENSCPVP00000018239.1"/>
    <property type="gene ID" value="ENSCPVG00000013354.2"/>
</dbReference>
<dbReference type="InterPro" id="IPR005334">
    <property type="entry name" value="Tctex-1-like"/>
</dbReference>
<reference evidence="2" key="1">
    <citation type="submission" date="2020-02" db="EMBL/GenBank/DDBJ databases">
        <authorList>
            <person name="Enbody D E."/>
            <person name="Pettersson E M."/>
        </authorList>
    </citation>
    <scope>NUCLEOTIDE SEQUENCE [LARGE SCALE GENOMIC DNA]</scope>
</reference>
<evidence type="ECO:0000256" key="1">
    <source>
        <dbReference type="ARBA" id="ARBA00005361"/>
    </source>
</evidence>
<name>A0A8C3NAI9_GEOPR</name>
<evidence type="ECO:0000313" key="2">
    <source>
        <dbReference type="Ensembl" id="ENSCPVP00000018239.1"/>
    </source>
</evidence>
<comment type="similarity">
    <text evidence="1">Belongs to the dynein light chain Tctex-type family.</text>
</comment>
<dbReference type="AlphaFoldDB" id="A0A8C3NAI9"/>
<dbReference type="InterPro" id="IPR038586">
    <property type="entry name" value="Tctex-1-like_sf"/>
</dbReference>
<reference evidence="2" key="2">
    <citation type="submission" date="2025-08" db="UniProtKB">
        <authorList>
            <consortium name="Ensembl"/>
        </authorList>
    </citation>
    <scope>IDENTIFICATION</scope>
</reference>
<protein>
    <submittedName>
        <fullName evidence="2">Uncharacterized protein</fullName>
    </submittedName>
</protein>
<evidence type="ECO:0000313" key="3">
    <source>
        <dbReference type="Proteomes" id="UP000694382"/>
    </source>
</evidence>
<dbReference type="Proteomes" id="UP000694382">
    <property type="component" value="Chromosome 8"/>
</dbReference>
<dbReference type="Gene3D" id="3.30.1140.40">
    <property type="entry name" value="Tctex-1"/>
    <property type="match status" value="1"/>
</dbReference>
<dbReference type="PANTHER" id="PTHR21255:SF64">
    <property type="entry name" value="DYNEIN LIGHT CHAIN TCTEX-TYPE 5"/>
    <property type="match status" value="1"/>
</dbReference>
<sequence length="189" mass="20230">MGTCGDCRDTQGAVGTPGTAGICGSHGDTQGTVGTPWEPRAPVRAVGTHRDRWKTWGAGGAAGTHSPLRFFLPKLGLCLAGPARRFPVAAVEEILRDVLGSALRERRYEPGPCREAAKDIAEVVKARVKALAVPRYKIVVVAHVGQLGGQSLQISSRCLWDPESDTFSSYVFKNTSLFAVANVYGVYFE</sequence>
<dbReference type="GO" id="GO:0007018">
    <property type="term" value="P:microtubule-based movement"/>
    <property type="evidence" value="ECO:0007669"/>
    <property type="project" value="TreeGrafter"/>
</dbReference>
<dbReference type="GO" id="GO:0005737">
    <property type="term" value="C:cytoplasm"/>
    <property type="evidence" value="ECO:0007669"/>
    <property type="project" value="TreeGrafter"/>
</dbReference>
<keyword evidence="3" id="KW-1185">Reference proteome</keyword>
<dbReference type="CDD" id="cd21458">
    <property type="entry name" value="DLC-like_TCTEX1D1"/>
    <property type="match status" value="1"/>
</dbReference>
<dbReference type="PANTHER" id="PTHR21255">
    <property type="entry name" value="T-COMPLEX-ASSOCIATED-TESTIS-EXPRESSED 1/ DYNEIN LIGHT CHAIN"/>
    <property type="match status" value="1"/>
</dbReference>
<dbReference type="Pfam" id="PF03645">
    <property type="entry name" value="Tctex-1"/>
    <property type="match status" value="1"/>
</dbReference>